<evidence type="ECO:0000259" key="3">
    <source>
        <dbReference type="PROSITE" id="PS50041"/>
    </source>
</evidence>
<feature type="chain" id="PRO_5005523007" evidence="2">
    <location>
        <begin position="21"/>
        <end position="162"/>
    </location>
</feature>
<dbReference type="Gene3D" id="3.10.100.10">
    <property type="entry name" value="Mannose-Binding Protein A, subunit A"/>
    <property type="match status" value="1"/>
</dbReference>
<dbReference type="CDD" id="cd00037">
    <property type="entry name" value="CLECT"/>
    <property type="match status" value="1"/>
</dbReference>
<evidence type="ECO:0000313" key="4">
    <source>
        <dbReference type="EMBL" id="JAI49557.1"/>
    </source>
</evidence>
<keyword evidence="2" id="KW-0732">Signal</keyword>
<feature type="signal peptide" evidence="2">
    <location>
        <begin position="1"/>
        <end position="20"/>
    </location>
</feature>
<protein>
    <submittedName>
        <fullName evidence="4">Perlucin</fullName>
    </submittedName>
</protein>
<name>A0A0K8WEM7_BACLA</name>
<dbReference type="AlphaFoldDB" id="A0A0K8WEM7"/>
<reference evidence="4" key="1">
    <citation type="submission" date="2015-06" db="EMBL/GenBank/DDBJ databases">
        <authorList>
            <person name="Hoefler B.C."/>
            <person name="Straight P.D."/>
        </authorList>
    </citation>
    <scope>NUCLEOTIDE SEQUENCE</scope>
</reference>
<dbReference type="OrthoDB" id="6340082at2759"/>
<dbReference type="SUPFAM" id="SSF56436">
    <property type="entry name" value="C-type lectin-like"/>
    <property type="match status" value="1"/>
</dbReference>
<accession>A0A0K8WEM7</accession>
<dbReference type="PROSITE" id="PS00615">
    <property type="entry name" value="C_TYPE_LECTIN_1"/>
    <property type="match status" value="1"/>
</dbReference>
<dbReference type="Pfam" id="PF00059">
    <property type="entry name" value="Lectin_C"/>
    <property type="match status" value="1"/>
</dbReference>
<proteinExistence type="predicted"/>
<dbReference type="SMART" id="SM00034">
    <property type="entry name" value="CLECT"/>
    <property type="match status" value="1"/>
</dbReference>
<dbReference type="GeneID" id="108973693"/>
<sequence length="162" mass="18363">MKQVVIFSAILVALTHCVSAGNVPSKDIASPSKGRLAPVEGERFILSLTSMNWFAAYGFCNQQNATLLSLELGKSDSKKKEFKAFINSYHLKDHEYWLHGSRLEDDVTFRWGLGGLPISYTDWSTDQPDNAGGQQRCMKLFKTILWDDDDCFSKYYAVCQKY</sequence>
<evidence type="ECO:0000256" key="2">
    <source>
        <dbReference type="SAM" id="SignalP"/>
    </source>
</evidence>
<dbReference type="InterPro" id="IPR016187">
    <property type="entry name" value="CTDL_fold"/>
</dbReference>
<dbReference type="PROSITE" id="PS50041">
    <property type="entry name" value="C_TYPE_LECTIN_2"/>
    <property type="match status" value="1"/>
</dbReference>
<evidence type="ECO:0000256" key="1">
    <source>
        <dbReference type="ARBA" id="ARBA00023157"/>
    </source>
</evidence>
<keyword evidence="1" id="KW-1015">Disulfide bond</keyword>
<dbReference type="InterPro" id="IPR001304">
    <property type="entry name" value="C-type_lectin-like"/>
</dbReference>
<dbReference type="InterPro" id="IPR018378">
    <property type="entry name" value="C-type_lectin_CS"/>
</dbReference>
<dbReference type="EMBL" id="GDHF01002757">
    <property type="protein sequence ID" value="JAI49557.1"/>
    <property type="molecule type" value="Transcribed_RNA"/>
</dbReference>
<gene>
    <name evidence="4" type="primary">PLC_7</name>
    <name evidence="4" type="ORF">c0_g1_i2</name>
</gene>
<dbReference type="InterPro" id="IPR016186">
    <property type="entry name" value="C-type_lectin-like/link_sf"/>
</dbReference>
<feature type="domain" description="C-type lectin" evidence="3">
    <location>
        <begin position="39"/>
        <end position="160"/>
    </location>
</feature>
<organism evidence="4">
    <name type="scientific">Bactrocera latifrons</name>
    <name type="common">Malaysian fruit fly</name>
    <name type="synonym">Chaetodacus latifrons</name>
    <dbReference type="NCBI Taxonomy" id="174628"/>
    <lineage>
        <taxon>Eukaryota</taxon>
        <taxon>Metazoa</taxon>
        <taxon>Ecdysozoa</taxon>
        <taxon>Arthropoda</taxon>
        <taxon>Hexapoda</taxon>
        <taxon>Insecta</taxon>
        <taxon>Pterygota</taxon>
        <taxon>Neoptera</taxon>
        <taxon>Endopterygota</taxon>
        <taxon>Diptera</taxon>
        <taxon>Brachycera</taxon>
        <taxon>Muscomorpha</taxon>
        <taxon>Tephritoidea</taxon>
        <taxon>Tephritidae</taxon>
        <taxon>Bactrocera</taxon>
        <taxon>Bactrocera</taxon>
    </lineage>
</organism>